<dbReference type="GO" id="GO:0009029">
    <property type="term" value="F:lipid-A 4'-kinase activity"/>
    <property type="evidence" value="ECO:0007669"/>
    <property type="project" value="UniProtKB-EC"/>
</dbReference>
<comment type="caution">
    <text evidence="13">Lacks conserved residue(s) required for the propagation of feature annotation.</text>
</comment>
<evidence type="ECO:0000256" key="8">
    <source>
        <dbReference type="ARBA" id="ARBA00022741"/>
    </source>
</evidence>
<evidence type="ECO:0000256" key="13">
    <source>
        <dbReference type="HAMAP-Rule" id="MF_00409"/>
    </source>
</evidence>
<dbReference type="EMBL" id="JAZGLY010000002">
    <property type="protein sequence ID" value="MEE6186602.1"/>
    <property type="molecule type" value="Genomic_DNA"/>
</dbReference>
<proteinExistence type="inferred from homology"/>
<dbReference type="PANTHER" id="PTHR42724">
    <property type="entry name" value="TETRAACYLDISACCHARIDE 4'-KINASE"/>
    <property type="match status" value="1"/>
</dbReference>
<keyword evidence="8 13" id="KW-0547">Nucleotide-binding</keyword>
<dbReference type="InterPro" id="IPR003758">
    <property type="entry name" value="LpxK"/>
</dbReference>
<comment type="similarity">
    <text evidence="13">Belongs to the LpxK family.</text>
</comment>
<organism evidence="14 15">
    <name type="scientific">Niabella digestorum</name>
    <dbReference type="NCBI Taxonomy" id="3117701"/>
    <lineage>
        <taxon>Bacteria</taxon>
        <taxon>Pseudomonadati</taxon>
        <taxon>Bacteroidota</taxon>
        <taxon>Chitinophagia</taxon>
        <taxon>Chitinophagales</taxon>
        <taxon>Chitinophagaceae</taxon>
        <taxon>Niabella</taxon>
    </lineage>
</organism>
<comment type="caution">
    <text evidence="14">The sequence shown here is derived from an EMBL/GenBank/DDBJ whole genome shotgun (WGS) entry which is preliminary data.</text>
</comment>
<dbReference type="SUPFAM" id="SSF52540">
    <property type="entry name" value="P-loop containing nucleoside triphosphate hydrolases"/>
    <property type="match status" value="1"/>
</dbReference>
<dbReference type="NCBIfam" id="TIGR00682">
    <property type="entry name" value="lpxK"/>
    <property type="match status" value="1"/>
</dbReference>
<keyword evidence="11 13" id="KW-0443">Lipid metabolism</keyword>
<keyword evidence="7 13" id="KW-0808">Transferase</keyword>
<keyword evidence="15" id="KW-1185">Reference proteome</keyword>
<keyword evidence="10 13" id="KW-0067">ATP-binding</keyword>
<dbReference type="EC" id="2.7.1.130" evidence="3 13"/>
<sequence>MNFDNLIRKKNILLLPFSWLYKTGVWVYHKLYDFKIVPSYQPPVKTICVGNLSVGGTGKSPMVEYLLHLLVNAGQETFSPQVAVVSRGYKRKSKGLVVADAQSTTSDIGDEPMQFHQKFPQVKIVVHEQRAKGIEIIFKQFPEINVIILDDAFQHRAVTAEFNILLTEYQNIFTEDWYLPAGTLRDLKSNYKRANIIVVTKCDIALTEAEKQRIIESIQPQPYQKVFFTTFDYGIAYQIFDKQTISLSNVKGVVLITGIANPQPIIDYLGQYECTVEHLQFADHHHFSTNDIGDILGTYQALNTENKIILTTEKDAVRLADFSELRDFPVYALPIRHRFLFDEGGIFDEWVLRYVGR</sequence>
<protein>
    <recommendedName>
        <fullName evidence="4 13">Tetraacyldisaccharide 4'-kinase</fullName>
        <ecNumber evidence="3 13">2.7.1.130</ecNumber>
    </recommendedName>
    <alternativeName>
        <fullName evidence="12 13">Lipid A 4'-kinase</fullName>
    </alternativeName>
</protein>
<dbReference type="InterPro" id="IPR027417">
    <property type="entry name" value="P-loop_NTPase"/>
</dbReference>
<evidence type="ECO:0000313" key="15">
    <source>
        <dbReference type="Proteomes" id="UP001357452"/>
    </source>
</evidence>
<dbReference type="Pfam" id="PF02606">
    <property type="entry name" value="LpxK"/>
    <property type="match status" value="1"/>
</dbReference>
<evidence type="ECO:0000313" key="14">
    <source>
        <dbReference type="EMBL" id="MEE6186602.1"/>
    </source>
</evidence>
<evidence type="ECO:0000256" key="11">
    <source>
        <dbReference type="ARBA" id="ARBA00023098"/>
    </source>
</evidence>
<dbReference type="PANTHER" id="PTHR42724:SF1">
    <property type="entry name" value="TETRAACYLDISACCHARIDE 4'-KINASE, MITOCHONDRIAL-RELATED"/>
    <property type="match status" value="1"/>
</dbReference>
<keyword evidence="5 13" id="KW-0444">Lipid biosynthesis</keyword>
<evidence type="ECO:0000256" key="6">
    <source>
        <dbReference type="ARBA" id="ARBA00022556"/>
    </source>
</evidence>
<evidence type="ECO:0000256" key="7">
    <source>
        <dbReference type="ARBA" id="ARBA00022679"/>
    </source>
</evidence>
<dbReference type="HAMAP" id="MF_00409">
    <property type="entry name" value="LpxK"/>
    <property type="match status" value="1"/>
</dbReference>
<keyword evidence="9 13" id="KW-0418">Kinase</keyword>
<keyword evidence="6 13" id="KW-0441">Lipid A biosynthesis</keyword>
<reference evidence="14 15" key="1">
    <citation type="submission" date="2024-01" db="EMBL/GenBank/DDBJ databases">
        <title>Niabella digestum sp. nov., isolated from waste digestion system.</title>
        <authorList>
            <person name="Zhang L."/>
        </authorList>
    </citation>
    <scope>NUCLEOTIDE SEQUENCE [LARGE SCALE GENOMIC DNA]</scope>
    <source>
        <strain evidence="14 15">A18</strain>
    </source>
</reference>
<comment type="catalytic activity">
    <reaction evidence="13">
        <text>a lipid A disaccharide + ATP = a lipid IVA + ADP + H(+)</text>
        <dbReference type="Rhea" id="RHEA:67840"/>
        <dbReference type="ChEBI" id="CHEBI:15378"/>
        <dbReference type="ChEBI" id="CHEBI:30616"/>
        <dbReference type="ChEBI" id="CHEBI:176343"/>
        <dbReference type="ChEBI" id="CHEBI:176425"/>
        <dbReference type="ChEBI" id="CHEBI:456216"/>
        <dbReference type="EC" id="2.7.1.130"/>
    </reaction>
</comment>
<comment type="function">
    <text evidence="1 13">Transfers the gamma-phosphate of ATP to the 4'-position of a tetraacyldisaccharide 1-phosphate intermediate (termed DS-1-P) to form tetraacyldisaccharide 1,4'-bis-phosphate (lipid IVA).</text>
</comment>
<evidence type="ECO:0000256" key="2">
    <source>
        <dbReference type="ARBA" id="ARBA00004870"/>
    </source>
</evidence>
<evidence type="ECO:0000256" key="5">
    <source>
        <dbReference type="ARBA" id="ARBA00022516"/>
    </source>
</evidence>
<evidence type="ECO:0000256" key="12">
    <source>
        <dbReference type="ARBA" id="ARBA00029757"/>
    </source>
</evidence>
<gene>
    <name evidence="13 14" type="primary">lpxK</name>
    <name evidence="14" type="ORF">V2H41_04875</name>
</gene>
<accession>A0ABU7RFP7</accession>
<dbReference type="Proteomes" id="UP001357452">
    <property type="component" value="Unassembled WGS sequence"/>
</dbReference>
<evidence type="ECO:0000256" key="9">
    <source>
        <dbReference type="ARBA" id="ARBA00022777"/>
    </source>
</evidence>
<evidence type="ECO:0000256" key="4">
    <source>
        <dbReference type="ARBA" id="ARBA00016436"/>
    </source>
</evidence>
<evidence type="ECO:0000256" key="10">
    <source>
        <dbReference type="ARBA" id="ARBA00022840"/>
    </source>
</evidence>
<evidence type="ECO:0000256" key="1">
    <source>
        <dbReference type="ARBA" id="ARBA00002274"/>
    </source>
</evidence>
<evidence type="ECO:0000256" key="3">
    <source>
        <dbReference type="ARBA" id="ARBA00012071"/>
    </source>
</evidence>
<name>A0ABU7RFP7_9BACT</name>
<dbReference type="RefSeq" id="WP_330974009.1">
    <property type="nucleotide sequence ID" value="NZ_JAZGLY010000002.1"/>
</dbReference>
<comment type="pathway">
    <text evidence="2 13">Glycolipid biosynthesis; lipid IV(A) biosynthesis; lipid IV(A) from (3R)-3-hydroxytetradecanoyl-[acyl-carrier-protein] and UDP-N-acetyl-alpha-D-glucosamine: step 6/6.</text>
</comment>